<proteinExistence type="predicted"/>
<dbReference type="PROSITE" id="PS00175">
    <property type="entry name" value="PG_MUTASE"/>
    <property type="match status" value="1"/>
</dbReference>
<dbReference type="InterPro" id="IPR001345">
    <property type="entry name" value="PG/BPGM_mutase_AS"/>
</dbReference>
<dbReference type="Gene3D" id="3.40.50.1240">
    <property type="entry name" value="Phosphoglycerate mutase-like"/>
    <property type="match status" value="1"/>
</dbReference>
<sequence length="221" mass="24271">MSVRIALIRHGQTDWNLSGRMQGRTDIPLNATGREQASDLAERLSRAGGWDAVVTSPLLRARQTAEILAERLGLEAVTCEGLVERSFGDAEGLSHSVALEHWPSRQYPSMEGHDEVAERGVSALDRIADQFRNGRVIAVTHGSFIRHLLADISGLPADEVPRAENLAISEVERDESRTWHVRSIAGRAWETESDAASRSPASPSIQSRQCDGTAVRHHAER</sequence>
<name>A0ABS5M241_9MICO</name>
<evidence type="ECO:0000256" key="1">
    <source>
        <dbReference type="SAM" id="MobiDB-lite"/>
    </source>
</evidence>
<dbReference type="CDD" id="cd07067">
    <property type="entry name" value="HP_PGM_like"/>
    <property type="match status" value="1"/>
</dbReference>
<dbReference type="InterPro" id="IPR050275">
    <property type="entry name" value="PGM_Phosphatase"/>
</dbReference>
<reference evidence="2 3" key="1">
    <citation type="submission" date="2021-02" db="EMBL/GenBank/DDBJ databases">
        <title>Draft genome and description of Leucobacter sp nov strain Marseille-Q4368.</title>
        <authorList>
            <person name="Boxberger M."/>
            <person name="La Scola B."/>
        </authorList>
    </citation>
    <scope>NUCLEOTIDE SEQUENCE [LARGE SCALE GENOMIC DNA]</scope>
    <source>
        <strain evidence="2 3">Marseille-Q4368</strain>
    </source>
</reference>
<protein>
    <submittedName>
        <fullName evidence="2">Histidine phosphatase family protein</fullName>
    </submittedName>
</protein>
<evidence type="ECO:0000313" key="2">
    <source>
        <dbReference type="EMBL" id="MBS3181269.1"/>
    </source>
</evidence>
<keyword evidence="3" id="KW-1185">Reference proteome</keyword>
<dbReference type="EMBL" id="JAFEVO010000001">
    <property type="protein sequence ID" value="MBS3181269.1"/>
    <property type="molecule type" value="Genomic_DNA"/>
</dbReference>
<evidence type="ECO:0000313" key="3">
    <source>
        <dbReference type="Proteomes" id="UP000811492"/>
    </source>
</evidence>
<dbReference type="PANTHER" id="PTHR48100:SF59">
    <property type="entry name" value="ADENOSYLCOBALAMIN_ALPHA-RIBAZOLE PHOSPHATASE"/>
    <property type="match status" value="1"/>
</dbReference>
<dbReference type="Proteomes" id="UP000811492">
    <property type="component" value="Unassembled WGS sequence"/>
</dbReference>
<dbReference type="Pfam" id="PF00300">
    <property type="entry name" value="His_Phos_1"/>
    <property type="match status" value="1"/>
</dbReference>
<gene>
    <name evidence="2" type="ORF">JSQ98_03525</name>
</gene>
<dbReference type="PANTHER" id="PTHR48100">
    <property type="entry name" value="BROAD-SPECIFICITY PHOSPHATASE YOR283W-RELATED"/>
    <property type="match status" value="1"/>
</dbReference>
<dbReference type="SUPFAM" id="SSF53254">
    <property type="entry name" value="Phosphoglycerate mutase-like"/>
    <property type="match status" value="1"/>
</dbReference>
<dbReference type="InterPro" id="IPR013078">
    <property type="entry name" value="His_Pase_superF_clade-1"/>
</dbReference>
<accession>A0ABS5M241</accession>
<comment type="caution">
    <text evidence="2">The sequence shown here is derived from an EMBL/GenBank/DDBJ whole genome shotgun (WGS) entry which is preliminary data.</text>
</comment>
<organism evidence="2 3">
    <name type="scientific">Leucobacter manosquensis</name>
    <dbReference type="NCBI Taxonomy" id="2810611"/>
    <lineage>
        <taxon>Bacteria</taxon>
        <taxon>Bacillati</taxon>
        <taxon>Actinomycetota</taxon>
        <taxon>Actinomycetes</taxon>
        <taxon>Micrococcales</taxon>
        <taxon>Microbacteriaceae</taxon>
        <taxon>Leucobacter</taxon>
    </lineage>
</organism>
<feature type="region of interest" description="Disordered" evidence="1">
    <location>
        <begin position="189"/>
        <end position="221"/>
    </location>
</feature>
<feature type="compositionally biased region" description="Low complexity" evidence="1">
    <location>
        <begin position="194"/>
        <end position="209"/>
    </location>
</feature>
<dbReference type="InterPro" id="IPR029033">
    <property type="entry name" value="His_PPase_superfam"/>
</dbReference>
<dbReference type="SMART" id="SM00855">
    <property type="entry name" value="PGAM"/>
    <property type="match status" value="1"/>
</dbReference>